<feature type="compositionally biased region" description="Low complexity" evidence="1">
    <location>
        <begin position="40"/>
        <end position="51"/>
    </location>
</feature>
<sequence length="149" mass="16385">MKPNIFTLSFFITPHHTLLLIPAHNPPPRSFTPAPHNPAPHHFTAPAPAHHNSHPLPTALTPYTSLLPPLLIATSTHYLATLTPYTLLLSTLLRSPNSLHFTALTPDTSQPRPTTLQLSLPPLYCSYPCSLQPRPLPCSFTPTPYSLHS</sequence>
<evidence type="ECO:0000313" key="3">
    <source>
        <dbReference type="Proteomes" id="UP000016016"/>
    </source>
</evidence>
<feature type="compositionally biased region" description="Pro residues" evidence="1">
    <location>
        <begin position="29"/>
        <end position="38"/>
    </location>
</feature>
<dbReference type="EMBL" id="ADFQ01000086">
    <property type="protein sequence ID" value="EFN90609.1"/>
    <property type="molecule type" value="Genomic_DNA"/>
</dbReference>
<feature type="region of interest" description="Disordered" evidence="1">
    <location>
        <begin position="29"/>
        <end position="51"/>
    </location>
</feature>
<gene>
    <name evidence="2" type="ORF">HMPREF9018_1252</name>
</gene>
<dbReference type="Proteomes" id="UP000016016">
    <property type="component" value="Unassembled WGS sequence"/>
</dbReference>
<organism evidence="2 3">
    <name type="scientific">Prevotella amnii CRIS 21A-A</name>
    <dbReference type="NCBI Taxonomy" id="679191"/>
    <lineage>
        <taxon>Bacteria</taxon>
        <taxon>Pseudomonadati</taxon>
        <taxon>Bacteroidota</taxon>
        <taxon>Bacteroidia</taxon>
        <taxon>Bacteroidales</taxon>
        <taxon>Prevotellaceae</taxon>
        <taxon>Prevotella</taxon>
    </lineage>
</organism>
<reference evidence="2 3" key="1">
    <citation type="submission" date="2010-09" db="EMBL/GenBank/DDBJ databases">
        <authorList>
            <person name="Harkins D.M."/>
            <person name="Madupu R."/>
            <person name="Durkin A.S."/>
            <person name="Torralba M."/>
            <person name="Methe B."/>
            <person name="Sutton G.G."/>
            <person name="Nelson K.E."/>
        </authorList>
    </citation>
    <scope>NUCLEOTIDE SEQUENCE [LARGE SCALE GENOMIC DNA]</scope>
    <source>
        <strain evidence="2 3">CRIS 21A-A</strain>
    </source>
</reference>
<protein>
    <submittedName>
        <fullName evidence="2">Uncharacterized protein</fullName>
    </submittedName>
</protein>
<evidence type="ECO:0000256" key="1">
    <source>
        <dbReference type="SAM" id="MobiDB-lite"/>
    </source>
</evidence>
<dbReference type="AlphaFoldDB" id="E1GXE0"/>
<accession>E1GXE0</accession>
<comment type="caution">
    <text evidence="2">The sequence shown here is derived from an EMBL/GenBank/DDBJ whole genome shotgun (WGS) entry which is preliminary data.</text>
</comment>
<evidence type="ECO:0000313" key="2">
    <source>
        <dbReference type="EMBL" id="EFN90609.1"/>
    </source>
</evidence>
<name>E1GXE0_9BACT</name>
<proteinExistence type="predicted"/>